<dbReference type="NCBIfam" id="NF041462">
    <property type="entry name" value="GalA"/>
    <property type="match status" value="1"/>
</dbReference>
<feature type="domain" description="Glycoside hydrolase family 2 catalytic" evidence="6">
    <location>
        <begin position="336"/>
        <end position="416"/>
    </location>
</feature>
<dbReference type="SUPFAM" id="SSF49785">
    <property type="entry name" value="Galactose-binding domain-like"/>
    <property type="match status" value="1"/>
</dbReference>
<name>A0A9D2J0E6_9BACE</name>
<dbReference type="SUPFAM" id="SSF51445">
    <property type="entry name" value="(Trans)glycosidases"/>
    <property type="match status" value="1"/>
</dbReference>
<dbReference type="InterPro" id="IPR023232">
    <property type="entry name" value="Glyco_hydro_2_AS"/>
</dbReference>
<keyword evidence="2" id="KW-0378">Hydrolase</keyword>
<dbReference type="Pfam" id="PF00703">
    <property type="entry name" value="Glyco_hydro_2"/>
    <property type="match status" value="1"/>
</dbReference>
<evidence type="ECO:0000259" key="5">
    <source>
        <dbReference type="Pfam" id="PF00703"/>
    </source>
</evidence>
<evidence type="ECO:0000259" key="8">
    <source>
        <dbReference type="Pfam" id="PF16355"/>
    </source>
</evidence>
<keyword evidence="3" id="KW-0326">Glycosidase</keyword>
<keyword evidence="4" id="KW-0732">Signal</keyword>
<sequence>MNKHFILAVAMFLGLATALSAQSQRERVLMDKDWQFALGNASSPEKDYGCGTEYFNYLTKAASIHNAGPYSEKFDASSWKTVDLPHDWVVDLPFAGEASHSHGYKTVGYKYPETSVGWYRKTFTVPQEDFGKHIYLQFDGIFRDARVWVNGFYLGSEPSGYATQVYDITEYLNYGADNLVCVRADATLEEGWFYEGAGIYRHVWLNKTAQVHVAPFGTFIHADFPDTNTFDTAVLTIETTVKNDGLKPADYSLRHTLKDKEGNIVATLASGSAVTGLLPKDSRTLCETLTVSNPRLWSVDTPYIYNMCTEVLQGGQVVDSYQTPFGIRHIAFDPDRGFFLNGQHVQLKGVNMHQDHAGVGSGIPDALQVYRLKQLKKFGCNAYRASHNPMTPEMLDACDSLGILVIEENRLTGVNTEHIDLLERMIRRDRNHPSIILWSVGNEEWGIEWKETGTRIAATMREYCHRIDPTRLMTVASSSGPTILVPADVAGYNYILQNPVEQHRKDYPERCALGSEETSGCGTRGIYFDQPGTGRMVAHNRRPNGKDSLLNCIERGWKFYDERPYLAGLFYWTGFDYRGEPNPMKFPATGSQFGILDYCGFPKDEAYYLKSWWTDEPVLHILPHWNLQGHEGDSIDVWVYSNCDEVQLTVNGKNLGRKAMPKNGHLAWKAVYQPGSVKAVGYKNGKRILTEKVETTGAPARMVLTPDRSAYKADGQDVAVFRVEMQDKKKRMVPTACDELTFSVSGPVRILGVGNGDPAYRDTERPTEPDARDYRVKAFNGLAQILLQSTGEAGQATLTVRSGDLPVAAYTISLQ</sequence>
<dbReference type="InterPro" id="IPR008979">
    <property type="entry name" value="Galactose-bd-like_sf"/>
</dbReference>
<evidence type="ECO:0000256" key="1">
    <source>
        <dbReference type="ARBA" id="ARBA00007401"/>
    </source>
</evidence>
<dbReference type="InterPro" id="IPR006101">
    <property type="entry name" value="Glyco_hydro_2"/>
</dbReference>
<organism evidence="10 11">
    <name type="scientific">Candidatus Bacteroides merdigallinarum</name>
    <dbReference type="NCBI Taxonomy" id="2838473"/>
    <lineage>
        <taxon>Bacteria</taxon>
        <taxon>Pseudomonadati</taxon>
        <taxon>Bacteroidota</taxon>
        <taxon>Bacteroidia</taxon>
        <taxon>Bacteroidales</taxon>
        <taxon>Bacteroidaceae</taxon>
        <taxon>Bacteroides</taxon>
    </lineage>
</organism>
<protein>
    <submittedName>
        <fullName evidence="10">DUF4982 domain-containing protein</fullName>
    </submittedName>
</protein>
<dbReference type="AlphaFoldDB" id="A0A9D2J0E6"/>
<dbReference type="Pfam" id="PF02836">
    <property type="entry name" value="Glyco_hydro_2_C"/>
    <property type="match status" value="1"/>
</dbReference>
<feature type="domain" description="Glycosyl hydrolases family 2 sugar binding" evidence="7">
    <location>
        <begin position="114"/>
        <end position="208"/>
    </location>
</feature>
<dbReference type="InterPro" id="IPR006104">
    <property type="entry name" value="Glyco_hydro_2_N"/>
</dbReference>
<dbReference type="Gene3D" id="2.60.40.10">
    <property type="entry name" value="Immunoglobulins"/>
    <property type="match status" value="3"/>
</dbReference>
<evidence type="ECO:0000259" key="9">
    <source>
        <dbReference type="Pfam" id="PF18565"/>
    </source>
</evidence>
<feature type="domain" description="Glycoside hydrolase family 2 immunoglobulin-like beta-sandwich" evidence="5">
    <location>
        <begin position="218"/>
        <end position="328"/>
    </location>
</feature>
<comment type="caution">
    <text evidence="10">The sequence shown here is derived from an EMBL/GenBank/DDBJ whole genome shotgun (WGS) entry which is preliminary data.</text>
</comment>
<evidence type="ECO:0000256" key="2">
    <source>
        <dbReference type="ARBA" id="ARBA00022801"/>
    </source>
</evidence>
<dbReference type="InterPro" id="IPR032311">
    <property type="entry name" value="DUF4982"/>
</dbReference>
<dbReference type="InterPro" id="IPR051913">
    <property type="entry name" value="GH2_Domain-Containing"/>
</dbReference>
<reference evidence="10" key="2">
    <citation type="submission" date="2021-04" db="EMBL/GenBank/DDBJ databases">
        <authorList>
            <person name="Gilroy R."/>
        </authorList>
    </citation>
    <scope>NUCLEOTIDE SEQUENCE</scope>
    <source>
        <strain evidence="10">ChiHjej9B8-1298</strain>
    </source>
</reference>
<evidence type="ECO:0000313" key="11">
    <source>
        <dbReference type="Proteomes" id="UP000824028"/>
    </source>
</evidence>
<feature type="domain" description="Glycoside hydrolase family 2" evidence="9">
    <location>
        <begin position="703"/>
        <end position="808"/>
    </location>
</feature>
<dbReference type="SUPFAM" id="SSF49303">
    <property type="entry name" value="beta-Galactosidase/glucuronidase domain"/>
    <property type="match status" value="1"/>
</dbReference>
<evidence type="ECO:0000313" key="10">
    <source>
        <dbReference type="EMBL" id="HIZ31971.1"/>
    </source>
</evidence>
<dbReference type="InterPro" id="IPR040605">
    <property type="entry name" value="Glyco_hydro2_dom5"/>
</dbReference>
<dbReference type="Pfam" id="PF16355">
    <property type="entry name" value="DUF4982"/>
    <property type="match status" value="1"/>
</dbReference>
<comment type="similarity">
    <text evidence="1">Belongs to the glycosyl hydrolase 2 family.</text>
</comment>
<evidence type="ECO:0000256" key="3">
    <source>
        <dbReference type="ARBA" id="ARBA00023295"/>
    </source>
</evidence>
<dbReference type="PANTHER" id="PTHR42732">
    <property type="entry name" value="BETA-GALACTOSIDASE"/>
    <property type="match status" value="1"/>
</dbReference>
<accession>A0A9D2J0E6</accession>
<gene>
    <name evidence="10" type="ORF">H9814_00260</name>
</gene>
<dbReference type="InterPro" id="IPR048230">
    <property type="entry name" value="GalA-like"/>
</dbReference>
<reference evidence="10" key="1">
    <citation type="journal article" date="2021" name="PeerJ">
        <title>Extensive microbial diversity within the chicken gut microbiome revealed by metagenomics and culture.</title>
        <authorList>
            <person name="Gilroy R."/>
            <person name="Ravi A."/>
            <person name="Getino M."/>
            <person name="Pursley I."/>
            <person name="Horton D.L."/>
            <person name="Alikhan N.F."/>
            <person name="Baker D."/>
            <person name="Gharbi K."/>
            <person name="Hall N."/>
            <person name="Watson M."/>
            <person name="Adriaenssens E.M."/>
            <person name="Foster-Nyarko E."/>
            <person name="Jarju S."/>
            <person name="Secka A."/>
            <person name="Antonio M."/>
            <person name="Oren A."/>
            <person name="Chaudhuri R.R."/>
            <person name="La Ragione R."/>
            <person name="Hildebrand F."/>
            <person name="Pallen M.J."/>
        </authorList>
    </citation>
    <scope>NUCLEOTIDE SEQUENCE</scope>
    <source>
        <strain evidence="10">ChiHjej9B8-1298</strain>
    </source>
</reference>
<dbReference type="PRINTS" id="PR00132">
    <property type="entry name" value="GLHYDRLASE2"/>
</dbReference>
<dbReference type="InterPro" id="IPR036156">
    <property type="entry name" value="Beta-gal/glucu_dom_sf"/>
</dbReference>
<evidence type="ECO:0000259" key="7">
    <source>
        <dbReference type="Pfam" id="PF02837"/>
    </source>
</evidence>
<dbReference type="Gene3D" id="3.20.20.80">
    <property type="entry name" value="Glycosidases"/>
    <property type="match status" value="1"/>
</dbReference>
<dbReference type="Proteomes" id="UP000824028">
    <property type="component" value="Unassembled WGS sequence"/>
</dbReference>
<dbReference type="GO" id="GO:0004553">
    <property type="term" value="F:hydrolase activity, hydrolyzing O-glycosyl compounds"/>
    <property type="evidence" value="ECO:0007669"/>
    <property type="project" value="InterPro"/>
</dbReference>
<proteinExistence type="inferred from homology"/>
<dbReference type="PROSITE" id="PS00608">
    <property type="entry name" value="GLYCOSYL_HYDROL_F2_2"/>
    <property type="match status" value="1"/>
</dbReference>
<dbReference type="PANTHER" id="PTHR42732:SF1">
    <property type="entry name" value="BETA-MANNOSIDASE"/>
    <property type="match status" value="1"/>
</dbReference>
<dbReference type="EMBL" id="DXBX01000002">
    <property type="protein sequence ID" value="HIZ31971.1"/>
    <property type="molecule type" value="Genomic_DNA"/>
</dbReference>
<evidence type="ECO:0000259" key="6">
    <source>
        <dbReference type="Pfam" id="PF02836"/>
    </source>
</evidence>
<dbReference type="InterPro" id="IPR006102">
    <property type="entry name" value="Ig-like_GH2"/>
</dbReference>
<feature type="chain" id="PRO_5039381367" evidence="4">
    <location>
        <begin position="22"/>
        <end position="815"/>
    </location>
</feature>
<evidence type="ECO:0000256" key="4">
    <source>
        <dbReference type="SAM" id="SignalP"/>
    </source>
</evidence>
<feature type="domain" description="DUF4982" evidence="8">
    <location>
        <begin position="632"/>
        <end position="688"/>
    </location>
</feature>
<dbReference type="Gene3D" id="2.60.120.260">
    <property type="entry name" value="Galactose-binding domain-like"/>
    <property type="match status" value="1"/>
</dbReference>
<dbReference type="InterPro" id="IPR013783">
    <property type="entry name" value="Ig-like_fold"/>
</dbReference>
<feature type="signal peptide" evidence="4">
    <location>
        <begin position="1"/>
        <end position="21"/>
    </location>
</feature>
<dbReference type="InterPro" id="IPR017853">
    <property type="entry name" value="GH"/>
</dbReference>
<dbReference type="InterPro" id="IPR006103">
    <property type="entry name" value="Glyco_hydro_2_cat"/>
</dbReference>
<dbReference type="GO" id="GO:0005975">
    <property type="term" value="P:carbohydrate metabolic process"/>
    <property type="evidence" value="ECO:0007669"/>
    <property type="project" value="InterPro"/>
</dbReference>
<dbReference type="Pfam" id="PF02837">
    <property type="entry name" value="Glyco_hydro_2_N"/>
    <property type="match status" value="1"/>
</dbReference>
<dbReference type="Pfam" id="PF18565">
    <property type="entry name" value="Glyco_hydro2_C5"/>
    <property type="match status" value="1"/>
</dbReference>